<reference evidence="2" key="2">
    <citation type="submission" date="2015-01" db="EMBL/GenBank/DDBJ databases">
        <title>Evolutionary Origins and Diversification of the Mycorrhizal Mutualists.</title>
        <authorList>
            <consortium name="DOE Joint Genome Institute"/>
            <consortium name="Mycorrhizal Genomics Consortium"/>
            <person name="Kohler A."/>
            <person name="Kuo A."/>
            <person name="Nagy L.G."/>
            <person name="Floudas D."/>
            <person name="Copeland A."/>
            <person name="Barry K.W."/>
            <person name="Cichocki N."/>
            <person name="Veneault-Fourrey C."/>
            <person name="LaButti K."/>
            <person name="Lindquist E.A."/>
            <person name="Lipzen A."/>
            <person name="Lundell T."/>
            <person name="Morin E."/>
            <person name="Murat C."/>
            <person name="Riley R."/>
            <person name="Ohm R."/>
            <person name="Sun H."/>
            <person name="Tunlid A."/>
            <person name="Henrissat B."/>
            <person name="Grigoriev I.V."/>
            <person name="Hibbett D.S."/>
            <person name="Martin F."/>
        </authorList>
    </citation>
    <scope>NUCLEOTIDE SEQUENCE [LARGE SCALE GENOMIC DNA]</scope>
    <source>
        <strain evidence="2">LaAM-08-1</strain>
    </source>
</reference>
<proteinExistence type="predicted"/>
<accession>A0A0C9WP08</accession>
<dbReference type="AlphaFoldDB" id="A0A0C9WP08"/>
<evidence type="ECO:0000313" key="2">
    <source>
        <dbReference type="Proteomes" id="UP000054477"/>
    </source>
</evidence>
<sequence>MRWKTGHQCCETHTVVDKQSPPIAYLAENSMNLRDFFRILFSFPKHVENTPSEVFPTSCQEQPNFWGQCSVRNLVENRIKCIIAVLETLRCPFCFHTAHWAASPVNPMR</sequence>
<evidence type="ECO:0000313" key="1">
    <source>
        <dbReference type="EMBL" id="KIJ99514.1"/>
    </source>
</evidence>
<dbReference type="EMBL" id="KN838645">
    <property type="protein sequence ID" value="KIJ99514.1"/>
    <property type="molecule type" value="Genomic_DNA"/>
</dbReference>
<name>A0A0C9WP08_9AGAR</name>
<gene>
    <name evidence="1" type="ORF">K443DRAFT_102147</name>
</gene>
<reference evidence="1 2" key="1">
    <citation type="submission" date="2014-04" db="EMBL/GenBank/DDBJ databases">
        <authorList>
            <consortium name="DOE Joint Genome Institute"/>
            <person name="Kuo A."/>
            <person name="Kohler A."/>
            <person name="Nagy L.G."/>
            <person name="Floudas D."/>
            <person name="Copeland A."/>
            <person name="Barry K.W."/>
            <person name="Cichocki N."/>
            <person name="Veneault-Fourrey C."/>
            <person name="LaButti K."/>
            <person name="Lindquist E.A."/>
            <person name="Lipzen A."/>
            <person name="Lundell T."/>
            <person name="Morin E."/>
            <person name="Murat C."/>
            <person name="Sun H."/>
            <person name="Tunlid A."/>
            <person name="Henrissat B."/>
            <person name="Grigoriev I.V."/>
            <person name="Hibbett D.S."/>
            <person name="Martin F."/>
            <person name="Nordberg H.P."/>
            <person name="Cantor M.N."/>
            <person name="Hua S.X."/>
        </authorList>
    </citation>
    <scope>NUCLEOTIDE SEQUENCE [LARGE SCALE GENOMIC DNA]</scope>
    <source>
        <strain evidence="1 2">LaAM-08-1</strain>
    </source>
</reference>
<dbReference type="HOGENOM" id="CLU_2352273_0_0_1"/>
<protein>
    <submittedName>
        <fullName evidence="1">Uncharacterized protein</fullName>
    </submittedName>
</protein>
<keyword evidence="2" id="KW-1185">Reference proteome</keyword>
<dbReference type="Proteomes" id="UP000054477">
    <property type="component" value="Unassembled WGS sequence"/>
</dbReference>
<organism evidence="1 2">
    <name type="scientific">Laccaria amethystina LaAM-08-1</name>
    <dbReference type="NCBI Taxonomy" id="1095629"/>
    <lineage>
        <taxon>Eukaryota</taxon>
        <taxon>Fungi</taxon>
        <taxon>Dikarya</taxon>
        <taxon>Basidiomycota</taxon>
        <taxon>Agaricomycotina</taxon>
        <taxon>Agaricomycetes</taxon>
        <taxon>Agaricomycetidae</taxon>
        <taxon>Agaricales</taxon>
        <taxon>Agaricineae</taxon>
        <taxon>Hydnangiaceae</taxon>
        <taxon>Laccaria</taxon>
    </lineage>
</organism>